<evidence type="ECO:0000256" key="5">
    <source>
        <dbReference type="ARBA" id="ARBA00023239"/>
    </source>
</evidence>
<evidence type="ECO:0000259" key="6">
    <source>
        <dbReference type="PROSITE" id="PS51671"/>
    </source>
</evidence>
<evidence type="ECO:0000256" key="2">
    <source>
        <dbReference type="ARBA" id="ARBA00010869"/>
    </source>
</evidence>
<evidence type="ECO:0000313" key="8">
    <source>
        <dbReference type="Proteomes" id="UP000605805"/>
    </source>
</evidence>
<reference evidence="7" key="1">
    <citation type="journal article" date="2020" name="ISME J.">
        <title>Gammaproteobacteria mediating utilization of methyl-, sulfur- and petroleum organic compounds in deep ocean hydrothermal plumes.</title>
        <authorList>
            <person name="Zhou Z."/>
            <person name="Liu Y."/>
            <person name="Pan J."/>
            <person name="Cron B.R."/>
            <person name="Toner B.M."/>
            <person name="Anantharaman K."/>
            <person name="Breier J.A."/>
            <person name="Dick G.J."/>
            <person name="Li M."/>
        </authorList>
    </citation>
    <scope>NUCLEOTIDE SEQUENCE</scope>
    <source>
        <strain evidence="7">SZUA-1435</strain>
    </source>
</reference>
<dbReference type="InterPro" id="IPR036052">
    <property type="entry name" value="TrpB-like_PALP_sf"/>
</dbReference>
<dbReference type="PANTHER" id="PTHR48078">
    <property type="entry name" value="THREONINE DEHYDRATASE, MITOCHONDRIAL-RELATED"/>
    <property type="match status" value="1"/>
</dbReference>
<gene>
    <name evidence="7" type="ORF">EYH02_02945</name>
</gene>
<protein>
    <recommendedName>
        <fullName evidence="3">threonine ammonia-lyase</fullName>
        <ecNumber evidence="3">4.3.1.19</ecNumber>
    </recommendedName>
</protein>
<dbReference type="GO" id="GO:0004794">
    <property type="term" value="F:threonine deaminase activity"/>
    <property type="evidence" value="ECO:0007669"/>
    <property type="project" value="UniProtKB-EC"/>
</dbReference>
<dbReference type="EC" id="4.3.1.19" evidence="3"/>
<organism evidence="7 8">
    <name type="scientific">Ignisphaera aggregans</name>
    <dbReference type="NCBI Taxonomy" id="334771"/>
    <lineage>
        <taxon>Archaea</taxon>
        <taxon>Thermoproteota</taxon>
        <taxon>Thermoprotei</taxon>
        <taxon>Desulfurococcales</taxon>
        <taxon>Desulfurococcaceae</taxon>
        <taxon>Ignisphaera</taxon>
    </lineage>
</organism>
<feature type="domain" description="ACT" evidence="6">
    <location>
        <begin position="336"/>
        <end position="411"/>
    </location>
</feature>
<dbReference type="AlphaFoldDB" id="A0A832YYT1"/>
<dbReference type="GO" id="GO:0009097">
    <property type="term" value="P:isoleucine biosynthetic process"/>
    <property type="evidence" value="ECO:0007669"/>
    <property type="project" value="TreeGrafter"/>
</dbReference>
<dbReference type="Gene3D" id="3.40.50.1100">
    <property type="match status" value="2"/>
</dbReference>
<dbReference type="CDD" id="cd04886">
    <property type="entry name" value="ACT_ThrD-II-like"/>
    <property type="match status" value="1"/>
</dbReference>
<dbReference type="SUPFAM" id="SSF53686">
    <property type="entry name" value="Tryptophan synthase beta subunit-like PLP-dependent enzymes"/>
    <property type="match status" value="1"/>
</dbReference>
<evidence type="ECO:0000256" key="3">
    <source>
        <dbReference type="ARBA" id="ARBA00012096"/>
    </source>
</evidence>
<dbReference type="InterPro" id="IPR050147">
    <property type="entry name" value="Ser/Thr_Dehydratase"/>
</dbReference>
<dbReference type="GO" id="GO:0006565">
    <property type="term" value="P:L-serine catabolic process"/>
    <property type="evidence" value="ECO:0007669"/>
    <property type="project" value="TreeGrafter"/>
</dbReference>
<dbReference type="InterPro" id="IPR002912">
    <property type="entry name" value="ACT_dom"/>
</dbReference>
<dbReference type="CDD" id="cd01562">
    <property type="entry name" value="Thr-dehyd"/>
    <property type="match status" value="1"/>
</dbReference>
<comment type="caution">
    <text evidence="7">The sequence shown here is derived from an EMBL/GenBank/DDBJ whole genome shotgun (WGS) entry which is preliminary data.</text>
</comment>
<dbReference type="EMBL" id="DQTV01000053">
    <property type="protein sequence ID" value="HIP57012.1"/>
    <property type="molecule type" value="Genomic_DNA"/>
</dbReference>
<dbReference type="NCBIfam" id="TIGR01127">
    <property type="entry name" value="ilvA_1Cterm"/>
    <property type="match status" value="1"/>
</dbReference>
<dbReference type="InterPro" id="IPR044561">
    <property type="entry name" value="ACT_ThrD-II-like"/>
</dbReference>
<name>A0A832YYT1_9CREN</name>
<proteinExistence type="inferred from homology"/>
<dbReference type="GO" id="GO:0003941">
    <property type="term" value="F:L-serine ammonia-lyase activity"/>
    <property type="evidence" value="ECO:0007669"/>
    <property type="project" value="TreeGrafter"/>
</dbReference>
<comment type="cofactor">
    <cofactor evidence="1">
        <name>pyridoxal 5'-phosphate</name>
        <dbReference type="ChEBI" id="CHEBI:597326"/>
    </cofactor>
</comment>
<dbReference type="FunFam" id="3.40.50.1100:FF:000005">
    <property type="entry name" value="Threonine dehydratase catabolic"/>
    <property type="match status" value="1"/>
</dbReference>
<dbReference type="FunFam" id="3.40.50.1100:FF:000007">
    <property type="entry name" value="L-threonine dehydratase catabolic TdcB"/>
    <property type="match status" value="1"/>
</dbReference>
<evidence type="ECO:0000313" key="7">
    <source>
        <dbReference type="EMBL" id="HIP57012.1"/>
    </source>
</evidence>
<keyword evidence="5 7" id="KW-0456">Lyase</keyword>
<dbReference type="Proteomes" id="UP000605805">
    <property type="component" value="Unassembled WGS sequence"/>
</dbReference>
<accession>A0A832YYT1</accession>
<keyword evidence="4" id="KW-0663">Pyridoxal phosphate</keyword>
<dbReference type="GO" id="GO:0006567">
    <property type="term" value="P:L-threonine catabolic process"/>
    <property type="evidence" value="ECO:0007669"/>
    <property type="project" value="InterPro"/>
</dbReference>
<dbReference type="PANTHER" id="PTHR48078:SF6">
    <property type="entry name" value="L-THREONINE DEHYDRATASE CATABOLIC TDCB"/>
    <property type="match status" value="1"/>
</dbReference>
<dbReference type="Pfam" id="PF00291">
    <property type="entry name" value="PALP"/>
    <property type="match status" value="1"/>
</dbReference>
<dbReference type="InterPro" id="IPR001926">
    <property type="entry name" value="TrpB-like_PALP"/>
</dbReference>
<sequence length="411" mass="44925">MDIRADELVNLIYEKSREAFNIIKRYVHRTPVDLSRSFSQMTEYKVFLKYENLQKTGSFKVRGALFKVYNLMLQGVRGVVAASAGNHAQGVAFAAQIFGLRAVIVMPLTASIAKVEATRSYGAEVILHGTVYDEAETFAKRISEEQGLAFVHPFDDVDVIAGQATIAWELLEQLEDFDAIVVPIGGGGLVSGIISVLKRVKPEIKIIGVEAEHAPKMYESIRSGKPVTISPKPSIADGLVTKKPGEITFAIVSRFIDDIVTVSEEEIAMAIHLLLERGKVLAEGAGAASLAALISGKVKLRKGMKVVALVTGGNIDATALYRVLLRGLLNQGRIARLRGEVLDVPGSLERVLSVIAGHRGNVLDIKHDRYELRASPWHAVVEILVEVPSRKVAQEILRDLKVKGFDFELID</sequence>
<dbReference type="PROSITE" id="PS51671">
    <property type="entry name" value="ACT"/>
    <property type="match status" value="1"/>
</dbReference>
<evidence type="ECO:0000256" key="1">
    <source>
        <dbReference type="ARBA" id="ARBA00001933"/>
    </source>
</evidence>
<dbReference type="InterPro" id="IPR005789">
    <property type="entry name" value="Thr_deHydtase_catblc"/>
</dbReference>
<comment type="similarity">
    <text evidence="2">Belongs to the serine/threonine dehydratase family.</text>
</comment>
<evidence type="ECO:0000256" key="4">
    <source>
        <dbReference type="ARBA" id="ARBA00022898"/>
    </source>
</evidence>